<accession>A0A8C2BUT8</accession>
<dbReference type="SUPFAM" id="SSF56672">
    <property type="entry name" value="DNA/RNA polymerases"/>
    <property type="match status" value="1"/>
</dbReference>
<dbReference type="InterPro" id="IPR041588">
    <property type="entry name" value="Integrase_H2C2"/>
</dbReference>
<proteinExistence type="predicted"/>
<evidence type="ECO:0000256" key="1">
    <source>
        <dbReference type="ARBA" id="ARBA00039658"/>
    </source>
</evidence>
<evidence type="ECO:0000259" key="2">
    <source>
        <dbReference type="PROSITE" id="PS50994"/>
    </source>
</evidence>
<dbReference type="PANTHER" id="PTHR37984">
    <property type="entry name" value="PROTEIN CBG26694"/>
    <property type="match status" value="1"/>
</dbReference>
<dbReference type="SUPFAM" id="SSF53098">
    <property type="entry name" value="Ribonuclease H-like"/>
    <property type="match status" value="1"/>
</dbReference>
<feature type="domain" description="Integrase catalytic" evidence="2">
    <location>
        <begin position="205"/>
        <end position="363"/>
    </location>
</feature>
<protein>
    <recommendedName>
        <fullName evidence="1">Gypsy retrotransposon integrase-like protein 1</fullName>
    </recommendedName>
</protein>
<evidence type="ECO:0000313" key="4">
    <source>
        <dbReference type="Proteomes" id="UP000694701"/>
    </source>
</evidence>
<dbReference type="PANTHER" id="PTHR37984:SF15">
    <property type="entry name" value="INTEGRASE CATALYTIC DOMAIN-CONTAINING PROTEIN"/>
    <property type="match status" value="1"/>
</dbReference>
<dbReference type="FunFam" id="1.10.340.70:FF:000001">
    <property type="entry name" value="Retrovirus-related Pol polyprotein from transposon gypsy-like Protein"/>
    <property type="match status" value="1"/>
</dbReference>
<name>A0A8C2BUT8_CYPCA</name>
<dbReference type="Ensembl" id="ENSCCRT00020000042.1">
    <property type="protein sequence ID" value="ENSCCRP00020000030.1"/>
    <property type="gene ID" value="ENSCCRG00020000031.1"/>
</dbReference>
<dbReference type="InterPro" id="IPR012337">
    <property type="entry name" value="RNaseH-like_sf"/>
</dbReference>
<dbReference type="InterPro" id="IPR036397">
    <property type="entry name" value="RNaseH_sf"/>
</dbReference>
<dbReference type="Pfam" id="PF17921">
    <property type="entry name" value="Integrase_H2C2"/>
    <property type="match status" value="1"/>
</dbReference>
<dbReference type="AlphaFoldDB" id="A0A8C2BUT8"/>
<dbReference type="FunFam" id="3.30.420.10:FF:000032">
    <property type="entry name" value="Retrovirus-related Pol polyprotein from transposon 297-like Protein"/>
    <property type="match status" value="1"/>
</dbReference>
<dbReference type="GO" id="GO:0003676">
    <property type="term" value="F:nucleic acid binding"/>
    <property type="evidence" value="ECO:0007669"/>
    <property type="project" value="InterPro"/>
</dbReference>
<dbReference type="Pfam" id="PF00665">
    <property type="entry name" value="rve"/>
    <property type="match status" value="1"/>
</dbReference>
<dbReference type="InterPro" id="IPR043502">
    <property type="entry name" value="DNA/RNA_pol_sf"/>
</dbReference>
<dbReference type="InterPro" id="IPR001584">
    <property type="entry name" value="Integrase_cat-core"/>
</dbReference>
<dbReference type="InterPro" id="IPR050951">
    <property type="entry name" value="Retrovirus_Pol_polyprotein"/>
</dbReference>
<organism evidence="3 4">
    <name type="scientific">Cyprinus carpio</name>
    <name type="common">Common carp</name>
    <dbReference type="NCBI Taxonomy" id="7962"/>
    <lineage>
        <taxon>Eukaryota</taxon>
        <taxon>Metazoa</taxon>
        <taxon>Chordata</taxon>
        <taxon>Craniata</taxon>
        <taxon>Vertebrata</taxon>
        <taxon>Euteleostomi</taxon>
        <taxon>Actinopterygii</taxon>
        <taxon>Neopterygii</taxon>
        <taxon>Teleostei</taxon>
        <taxon>Ostariophysi</taxon>
        <taxon>Cypriniformes</taxon>
        <taxon>Cyprinidae</taxon>
        <taxon>Cyprininae</taxon>
        <taxon>Cyprinus</taxon>
    </lineage>
</organism>
<reference evidence="3" key="1">
    <citation type="submission" date="2025-08" db="UniProtKB">
        <authorList>
            <consortium name="Ensembl"/>
        </authorList>
    </citation>
    <scope>IDENTIFICATION</scope>
</reference>
<dbReference type="Gene3D" id="3.10.10.10">
    <property type="entry name" value="HIV Type 1 Reverse Transcriptase, subunit A, domain 1"/>
    <property type="match status" value="1"/>
</dbReference>
<dbReference type="Gene3D" id="3.30.70.270">
    <property type="match status" value="1"/>
</dbReference>
<dbReference type="Gene3D" id="3.30.420.10">
    <property type="entry name" value="Ribonuclease H-like superfamily/Ribonuclease H"/>
    <property type="match status" value="1"/>
</dbReference>
<evidence type="ECO:0000313" key="3">
    <source>
        <dbReference type="Ensembl" id="ENSCCRP00020000030.1"/>
    </source>
</evidence>
<dbReference type="PROSITE" id="PS50994">
    <property type="entry name" value="INTEGRASE"/>
    <property type="match status" value="1"/>
</dbReference>
<dbReference type="Proteomes" id="UP000694701">
    <property type="component" value="Unplaced"/>
</dbReference>
<dbReference type="Gene3D" id="1.10.340.70">
    <property type="match status" value="1"/>
</dbReference>
<dbReference type="GO" id="GO:0015074">
    <property type="term" value="P:DNA integration"/>
    <property type="evidence" value="ECO:0007669"/>
    <property type="project" value="InterPro"/>
</dbReference>
<sequence>MAPDPDIAAHFPSVFPSCDVTRAQAQKWEETVNLADSFLRPAKYSLECTLFIKPPASSIDPENSNSEAVDLKFDEDHLIAAQRSDLSLVPCVEAAVPLEGLCSSRIAFIWEDGVLMRRWRPREVDDALAVYQIVLPSDYRPRLAHEHPLSGHLGVNKTYKRISRYFFWPGLKSSVSRFCKCCHVCQLAGKPNQTIPSAPLHLIPVVGEPFERLILDCVGPLPKSKSGHQYVLTLMCAATQFPEAMPLRTLKAQAIVKEIVKFCSTFGLPKVIQTDCGTNFTSKMFSQVLKDLGVDYQLSSAYHPESQGTLERFHQTLKTMLRAYCIDANRDWAEGLPLLTLAVRETVQESLGFSPAELVFGHTVRRPLKLLSEQLLSKHPVSSNILDYVSAFQECLHKACEVAKAHLVTAQSKMKLRYDKTSVKRIFQPGDLVLVLLPVPGSALQAKLAGHYTVDKRLSDTDYVISTPDRRRKSRMCHLNMLKAYVTKETSKACVDNVTPAFAATVLSAAYSPVEDNLVVHEDQMSCTRLNNSAVLNDLDAYLAHLPNDQRTDIIELMSRYLTLFSDIPSQTTVLMHDIDVGNSAPTKQHSYRVNPHKREIMKSEVEYLLQHGFAKPSQSPWSSPCLLVPKSDSTHRFCTDYHKVNSINKPDSFPLHGIEDCVDRDGSARYVTKLDLLKGYWQVP</sequence>
<dbReference type="InterPro" id="IPR043128">
    <property type="entry name" value="Rev_trsase/Diguanyl_cyclase"/>
</dbReference>